<dbReference type="RefSeq" id="WP_203726374.1">
    <property type="nucleotide sequence ID" value="NZ_BAAATX010000003.1"/>
</dbReference>
<sequence length="610" mass="66643">MADRYRAILIGNSSYPVDEHNLPPLIGPRNDIVALRDALQDPGQGLFGPGSVTLQPDGSMQEVLVGLDEFFTTAGRDEVLLLYYSGHGRLDEYGNLYLCTRDTRADRLRSTSISSRAVDGIIEGSAASRVIIMLDCCHSGAFKGADMVRAFEGTGRYVLTSCRAQELANDASAEDGTSLFTGQVVAGLRTAPAARSTAGHLTLEELFEFTRNGLAELGRQRPQFKADGEGGLAIARRRARPTRPAAPTLHVSEVRLDLGQVEAGETLPAERVYVEARDSEGAPAPWTVECDADWIATSRHMEPERLELLVTPRAGHSRANVHVRNAATGESRTIRLHLQVQPAPGPSRPPAAGPDLVKAAELAQRKFAQQATDRKKVAQLEHLITLGWAIPLKPGADPAPELPAGAVQTARNRNPGPRPVADTRSRSALGGPVRYIRDRIDGLPRTFRARRPGSGYARDQADRLFREIVEAIDQRRPLPFSADDLLKIKFAREPNGYIETEVDAALKKTADMLRQQVMVQYHVKCTADMNHMISRISGLRASLRRCRSGDGYDPAEVDNLFQMILDFRAGASPLPMPVEQLDRVHFTVVPGGYSEAEVGAALQKIKGMLR</sequence>
<dbReference type="NCBIfam" id="NF047832">
    <property type="entry name" value="caspase_w_EACC1"/>
    <property type="match status" value="1"/>
</dbReference>
<dbReference type="Gene3D" id="3.40.50.1460">
    <property type="match status" value="1"/>
</dbReference>
<dbReference type="Pfam" id="PF00656">
    <property type="entry name" value="Peptidase_C14"/>
    <property type="match status" value="1"/>
</dbReference>
<proteinExistence type="predicted"/>
<name>A0ABQ3YT81_9ACTN</name>
<dbReference type="InterPro" id="IPR029030">
    <property type="entry name" value="Caspase-like_dom_sf"/>
</dbReference>
<organism evidence="3 4">
    <name type="scientific">Paractinoplanes durhamensis</name>
    <dbReference type="NCBI Taxonomy" id="113563"/>
    <lineage>
        <taxon>Bacteria</taxon>
        <taxon>Bacillati</taxon>
        <taxon>Actinomycetota</taxon>
        <taxon>Actinomycetes</taxon>
        <taxon>Micromonosporales</taxon>
        <taxon>Micromonosporaceae</taxon>
        <taxon>Paractinoplanes</taxon>
    </lineage>
</organism>
<evidence type="ECO:0000259" key="2">
    <source>
        <dbReference type="Pfam" id="PF00656"/>
    </source>
</evidence>
<feature type="domain" description="Peptidase C14 caspase" evidence="2">
    <location>
        <begin position="6"/>
        <end position="226"/>
    </location>
</feature>
<evidence type="ECO:0000313" key="4">
    <source>
        <dbReference type="Proteomes" id="UP000637628"/>
    </source>
</evidence>
<protein>
    <recommendedName>
        <fullName evidence="2">Peptidase C14 caspase domain-containing protein</fullName>
    </recommendedName>
</protein>
<keyword evidence="4" id="KW-1185">Reference proteome</keyword>
<accession>A0ABQ3YT81</accession>
<gene>
    <name evidence="3" type="ORF">Adu01nite_20920</name>
</gene>
<evidence type="ECO:0000313" key="3">
    <source>
        <dbReference type="EMBL" id="GIE00742.1"/>
    </source>
</evidence>
<dbReference type="SUPFAM" id="SSF52129">
    <property type="entry name" value="Caspase-like"/>
    <property type="match status" value="1"/>
</dbReference>
<dbReference type="EMBL" id="BOML01000019">
    <property type="protein sequence ID" value="GIE00742.1"/>
    <property type="molecule type" value="Genomic_DNA"/>
</dbReference>
<comment type="caution">
    <text evidence="3">The sequence shown here is derived from an EMBL/GenBank/DDBJ whole genome shotgun (WGS) entry which is preliminary data.</text>
</comment>
<dbReference type="InterPro" id="IPR011600">
    <property type="entry name" value="Pept_C14_caspase"/>
</dbReference>
<reference evidence="3 4" key="1">
    <citation type="submission" date="2021-01" db="EMBL/GenBank/DDBJ databases">
        <title>Whole genome shotgun sequence of Actinoplanes durhamensis NBRC 14914.</title>
        <authorList>
            <person name="Komaki H."/>
            <person name="Tamura T."/>
        </authorList>
    </citation>
    <scope>NUCLEOTIDE SEQUENCE [LARGE SCALE GENOMIC DNA]</scope>
    <source>
        <strain evidence="3 4">NBRC 14914</strain>
    </source>
</reference>
<dbReference type="Proteomes" id="UP000637628">
    <property type="component" value="Unassembled WGS sequence"/>
</dbReference>
<evidence type="ECO:0000256" key="1">
    <source>
        <dbReference type="SAM" id="MobiDB-lite"/>
    </source>
</evidence>
<feature type="region of interest" description="Disordered" evidence="1">
    <location>
        <begin position="407"/>
        <end position="426"/>
    </location>
</feature>